<name>A0A6A5RSE5_9PLEO</name>
<keyword evidence="3" id="KW-1185">Reference proteome</keyword>
<evidence type="ECO:0000256" key="1">
    <source>
        <dbReference type="SAM" id="MobiDB-lite"/>
    </source>
</evidence>
<feature type="region of interest" description="Disordered" evidence="1">
    <location>
        <begin position="86"/>
        <end position="110"/>
    </location>
</feature>
<accession>A0A6A5RSE5</accession>
<feature type="region of interest" description="Disordered" evidence="1">
    <location>
        <begin position="10"/>
        <end position="30"/>
    </location>
</feature>
<dbReference type="OrthoDB" id="10491965at2759"/>
<evidence type="ECO:0000313" key="2">
    <source>
        <dbReference type="EMBL" id="KAF1931315.1"/>
    </source>
</evidence>
<dbReference type="EMBL" id="ML978961">
    <property type="protein sequence ID" value="KAF1931315.1"/>
    <property type="molecule type" value="Genomic_DNA"/>
</dbReference>
<protein>
    <submittedName>
        <fullName evidence="2">Uncharacterized protein</fullName>
    </submittedName>
</protein>
<feature type="compositionally biased region" description="Basic and acidic residues" evidence="1">
    <location>
        <begin position="18"/>
        <end position="30"/>
    </location>
</feature>
<dbReference type="RefSeq" id="XP_033451563.1">
    <property type="nucleotide sequence ID" value="XM_033589515.1"/>
</dbReference>
<gene>
    <name evidence="2" type="ORF">M421DRAFT_344419</name>
</gene>
<evidence type="ECO:0000313" key="3">
    <source>
        <dbReference type="Proteomes" id="UP000800082"/>
    </source>
</evidence>
<reference evidence="2" key="1">
    <citation type="journal article" date="2020" name="Stud. Mycol.">
        <title>101 Dothideomycetes genomes: a test case for predicting lifestyles and emergence of pathogens.</title>
        <authorList>
            <person name="Haridas S."/>
            <person name="Albert R."/>
            <person name="Binder M."/>
            <person name="Bloem J."/>
            <person name="Labutti K."/>
            <person name="Salamov A."/>
            <person name="Andreopoulos B."/>
            <person name="Baker S."/>
            <person name="Barry K."/>
            <person name="Bills G."/>
            <person name="Bluhm B."/>
            <person name="Cannon C."/>
            <person name="Castanera R."/>
            <person name="Culley D."/>
            <person name="Daum C."/>
            <person name="Ezra D."/>
            <person name="Gonzalez J."/>
            <person name="Henrissat B."/>
            <person name="Kuo A."/>
            <person name="Liang C."/>
            <person name="Lipzen A."/>
            <person name="Lutzoni F."/>
            <person name="Magnuson J."/>
            <person name="Mondo S."/>
            <person name="Nolan M."/>
            <person name="Ohm R."/>
            <person name="Pangilinan J."/>
            <person name="Park H.-J."/>
            <person name="Ramirez L."/>
            <person name="Alfaro M."/>
            <person name="Sun H."/>
            <person name="Tritt A."/>
            <person name="Yoshinaga Y."/>
            <person name="Zwiers L.-H."/>
            <person name="Turgeon B."/>
            <person name="Goodwin S."/>
            <person name="Spatafora J."/>
            <person name="Crous P."/>
            <person name="Grigoriev I."/>
        </authorList>
    </citation>
    <scope>NUCLEOTIDE SEQUENCE</scope>
    <source>
        <strain evidence="2">CBS 183.55</strain>
    </source>
</reference>
<dbReference type="GeneID" id="54347162"/>
<sequence length="110" mass="12279">MRELQVVTWGPCPNRPSGSDKGKCNRQPPHDWRMPAGAAFNFPSVLHYPDSHRACLRCTSLDCGAILLACELWHLGMPVDGAVPLRKHQTNSTRSRRDLKSCHSPFGRTS</sequence>
<dbReference type="AlphaFoldDB" id="A0A6A5RSE5"/>
<dbReference type="Proteomes" id="UP000800082">
    <property type="component" value="Unassembled WGS sequence"/>
</dbReference>
<organism evidence="2 3">
    <name type="scientific">Didymella exigua CBS 183.55</name>
    <dbReference type="NCBI Taxonomy" id="1150837"/>
    <lineage>
        <taxon>Eukaryota</taxon>
        <taxon>Fungi</taxon>
        <taxon>Dikarya</taxon>
        <taxon>Ascomycota</taxon>
        <taxon>Pezizomycotina</taxon>
        <taxon>Dothideomycetes</taxon>
        <taxon>Pleosporomycetidae</taxon>
        <taxon>Pleosporales</taxon>
        <taxon>Pleosporineae</taxon>
        <taxon>Didymellaceae</taxon>
        <taxon>Didymella</taxon>
    </lineage>
</organism>
<proteinExistence type="predicted"/>